<evidence type="ECO:0000313" key="3">
    <source>
        <dbReference type="Proteomes" id="UP001432062"/>
    </source>
</evidence>
<feature type="domain" description="Aminoglycoside phosphotransferase" evidence="1">
    <location>
        <begin position="35"/>
        <end position="257"/>
    </location>
</feature>
<dbReference type="InterPro" id="IPR002575">
    <property type="entry name" value="Aminoglycoside_PTrfase"/>
</dbReference>
<proteinExistence type="predicted"/>
<keyword evidence="3" id="KW-1185">Reference proteome</keyword>
<dbReference type="Pfam" id="PF01636">
    <property type="entry name" value="APH"/>
    <property type="match status" value="1"/>
</dbReference>
<evidence type="ECO:0000313" key="2">
    <source>
        <dbReference type="EMBL" id="WUV47432.1"/>
    </source>
</evidence>
<reference evidence="2" key="1">
    <citation type="submission" date="2022-10" db="EMBL/GenBank/DDBJ databases">
        <title>The complete genomes of actinobacterial strains from the NBC collection.</title>
        <authorList>
            <person name="Joergensen T.S."/>
            <person name="Alvarez Arevalo M."/>
            <person name="Sterndorff E.B."/>
            <person name="Faurdal D."/>
            <person name="Vuksanovic O."/>
            <person name="Mourched A.-S."/>
            <person name="Charusanti P."/>
            <person name="Shaw S."/>
            <person name="Blin K."/>
            <person name="Weber T."/>
        </authorList>
    </citation>
    <scope>NUCLEOTIDE SEQUENCE</scope>
    <source>
        <strain evidence="2">NBC_01482</strain>
    </source>
</reference>
<dbReference type="CDD" id="cd05154">
    <property type="entry name" value="ACAD10_11_N-like"/>
    <property type="match status" value="1"/>
</dbReference>
<dbReference type="RefSeq" id="WP_327100501.1">
    <property type="nucleotide sequence ID" value="NZ_CP109149.1"/>
</dbReference>
<protein>
    <submittedName>
        <fullName evidence="2">Phosphotransferase family protein</fullName>
    </submittedName>
</protein>
<dbReference type="PANTHER" id="PTHR21310">
    <property type="entry name" value="AMINOGLYCOSIDE PHOSPHOTRANSFERASE-RELATED-RELATED"/>
    <property type="match status" value="1"/>
</dbReference>
<dbReference type="InterPro" id="IPR041726">
    <property type="entry name" value="ACAD10_11_N"/>
</dbReference>
<dbReference type="Proteomes" id="UP001432062">
    <property type="component" value="Chromosome"/>
</dbReference>
<gene>
    <name evidence="2" type="ORF">OG563_04105</name>
</gene>
<organism evidence="2 3">
    <name type="scientific">Nocardia vinacea</name>
    <dbReference type="NCBI Taxonomy" id="96468"/>
    <lineage>
        <taxon>Bacteria</taxon>
        <taxon>Bacillati</taxon>
        <taxon>Actinomycetota</taxon>
        <taxon>Actinomycetes</taxon>
        <taxon>Mycobacteriales</taxon>
        <taxon>Nocardiaceae</taxon>
        <taxon>Nocardia</taxon>
    </lineage>
</organism>
<dbReference type="SUPFAM" id="SSF56112">
    <property type="entry name" value="Protein kinase-like (PK-like)"/>
    <property type="match status" value="1"/>
</dbReference>
<dbReference type="InterPro" id="IPR051678">
    <property type="entry name" value="AGP_Transferase"/>
</dbReference>
<dbReference type="EMBL" id="CP109441">
    <property type="protein sequence ID" value="WUV47432.1"/>
    <property type="molecule type" value="Genomic_DNA"/>
</dbReference>
<dbReference type="InterPro" id="IPR011009">
    <property type="entry name" value="Kinase-like_dom_sf"/>
</dbReference>
<evidence type="ECO:0000259" key="1">
    <source>
        <dbReference type="Pfam" id="PF01636"/>
    </source>
</evidence>
<sequence>MADGSQVVGPKVGIADPADIAHRAAAAIGRPLHDLTQLTGGTSSLTYSAVTDERVRVVVKVAPPGLEPVRNRDVLRQARALTALAEVPDVAVPKVLGSDVGAPPEIPPLFVMSFADGEGYEPRHIARERRPAPNEVRARAAAAARMLAALHTVGPAELGIDEPAVALGTEVERWQRAFATCALEPDAELDEVKCRTLLTAAIPKPLPPALLHGDWRLGNMQCVGTEIRAVIDWEIWSVGDPRLDLAWLRLMSDPAHPTAVAPVAPTLEPDELLAAYEAARGTPVADLGWFDALVRYKQAAASALLVKNAERRGQVTERVERMRHGIPPLLTAARTYLTH</sequence>
<dbReference type="Gene3D" id="3.90.1200.10">
    <property type="match status" value="1"/>
</dbReference>
<dbReference type="Gene3D" id="3.30.200.20">
    <property type="entry name" value="Phosphorylase Kinase, domain 1"/>
    <property type="match status" value="1"/>
</dbReference>
<dbReference type="PANTHER" id="PTHR21310:SF40">
    <property type="entry name" value="AMINOGLYCOSIDE PHOSPHOTRANSFERASE DOMAIN-CONTAINING PROTEIN-RELATED"/>
    <property type="match status" value="1"/>
</dbReference>
<accession>A0ABZ1YVY3</accession>
<name>A0ABZ1YVY3_9NOCA</name>